<evidence type="ECO:0000313" key="1">
    <source>
        <dbReference type="EMBL" id="JAE25284.1"/>
    </source>
</evidence>
<reference evidence="1" key="2">
    <citation type="journal article" date="2015" name="Data Brief">
        <title>Shoot transcriptome of the giant reed, Arundo donax.</title>
        <authorList>
            <person name="Barrero R.A."/>
            <person name="Guerrero F.D."/>
            <person name="Moolhuijzen P."/>
            <person name="Goolsby J.A."/>
            <person name="Tidwell J."/>
            <person name="Bellgard S.E."/>
            <person name="Bellgard M.I."/>
        </authorList>
    </citation>
    <scope>NUCLEOTIDE SEQUENCE</scope>
    <source>
        <tissue evidence="1">Shoot tissue taken approximately 20 cm above the soil surface</tissue>
    </source>
</reference>
<reference evidence="1" key="1">
    <citation type="submission" date="2014-09" db="EMBL/GenBank/DDBJ databases">
        <authorList>
            <person name="Magalhaes I.L.F."/>
            <person name="Oliveira U."/>
            <person name="Santos F.R."/>
            <person name="Vidigal T.H.D.A."/>
            <person name="Brescovit A.D."/>
            <person name="Santos A.J."/>
        </authorList>
    </citation>
    <scope>NUCLEOTIDE SEQUENCE</scope>
    <source>
        <tissue evidence="1">Shoot tissue taken approximately 20 cm above the soil surface</tissue>
    </source>
</reference>
<organism evidence="1">
    <name type="scientific">Arundo donax</name>
    <name type="common">Giant reed</name>
    <name type="synonym">Donax arundinaceus</name>
    <dbReference type="NCBI Taxonomy" id="35708"/>
    <lineage>
        <taxon>Eukaryota</taxon>
        <taxon>Viridiplantae</taxon>
        <taxon>Streptophyta</taxon>
        <taxon>Embryophyta</taxon>
        <taxon>Tracheophyta</taxon>
        <taxon>Spermatophyta</taxon>
        <taxon>Magnoliopsida</taxon>
        <taxon>Liliopsida</taxon>
        <taxon>Poales</taxon>
        <taxon>Poaceae</taxon>
        <taxon>PACMAD clade</taxon>
        <taxon>Arundinoideae</taxon>
        <taxon>Arundineae</taxon>
        <taxon>Arundo</taxon>
    </lineage>
</organism>
<sequence>MGTGDHQSMMDIEMRCCFGLGSPNGLNLRSFIIFSCMTYVV</sequence>
<name>A0A0A9GPE8_ARUDO</name>
<proteinExistence type="predicted"/>
<dbReference type="AlphaFoldDB" id="A0A0A9GPE8"/>
<dbReference type="EMBL" id="GBRH01172612">
    <property type="protein sequence ID" value="JAE25284.1"/>
    <property type="molecule type" value="Transcribed_RNA"/>
</dbReference>
<accession>A0A0A9GPE8</accession>
<protein>
    <submittedName>
        <fullName evidence="1">Uncharacterized protein</fullName>
    </submittedName>
</protein>